<reference evidence="1" key="1">
    <citation type="journal article" date="2014" name="Int. J. Syst. Evol. Microbiol.">
        <title>Complete genome sequence of Corynebacterium casei LMG S-19264T (=DSM 44701T), isolated from a smear-ripened cheese.</title>
        <authorList>
            <consortium name="US DOE Joint Genome Institute (JGI-PGF)"/>
            <person name="Walter F."/>
            <person name="Albersmeier A."/>
            <person name="Kalinowski J."/>
            <person name="Ruckert C."/>
        </authorList>
    </citation>
    <scope>NUCLEOTIDE SEQUENCE</scope>
    <source>
        <strain evidence="1">CGMCC 1.12785</strain>
    </source>
</reference>
<gene>
    <name evidence="1" type="ORF">GCM10011333_11660</name>
</gene>
<dbReference type="InterPro" id="IPR036590">
    <property type="entry name" value="SRAP-like"/>
</dbReference>
<dbReference type="SUPFAM" id="SSF143081">
    <property type="entry name" value="BB1717-like"/>
    <property type="match status" value="1"/>
</dbReference>
<protein>
    <submittedName>
        <fullName evidence="1">Uncharacterized protein</fullName>
    </submittedName>
</protein>
<dbReference type="Proteomes" id="UP000616114">
    <property type="component" value="Unassembled WGS sequence"/>
</dbReference>
<dbReference type="AlphaFoldDB" id="A0A8J2XK29"/>
<proteinExistence type="predicted"/>
<keyword evidence="2" id="KW-1185">Reference proteome</keyword>
<sequence length="68" mass="7515">MPAFLTEDLAADWLTPGPVEGEEWARLLADSAERVADGLEVYEVDRKVNSTRSARWDDPTLIEPASNA</sequence>
<evidence type="ECO:0000313" key="1">
    <source>
        <dbReference type="EMBL" id="GGA10531.1"/>
    </source>
</evidence>
<accession>A0A8J2XK29</accession>
<evidence type="ECO:0000313" key="2">
    <source>
        <dbReference type="Proteomes" id="UP000616114"/>
    </source>
</evidence>
<name>A0A8J2XK29_9MICO</name>
<dbReference type="Gene3D" id="3.90.1680.10">
    <property type="entry name" value="SOS response associated peptidase-like"/>
    <property type="match status" value="1"/>
</dbReference>
<dbReference type="EMBL" id="BMFY01000004">
    <property type="protein sequence ID" value="GGA10531.1"/>
    <property type="molecule type" value="Genomic_DNA"/>
</dbReference>
<organism evidence="1 2">
    <name type="scientific">Sediminivirga luteola</name>
    <dbReference type="NCBI Taxonomy" id="1774748"/>
    <lineage>
        <taxon>Bacteria</taxon>
        <taxon>Bacillati</taxon>
        <taxon>Actinomycetota</taxon>
        <taxon>Actinomycetes</taxon>
        <taxon>Micrococcales</taxon>
        <taxon>Brevibacteriaceae</taxon>
        <taxon>Sediminivirga</taxon>
    </lineage>
</organism>
<comment type="caution">
    <text evidence="1">The sequence shown here is derived from an EMBL/GenBank/DDBJ whole genome shotgun (WGS) entry which is preliminary data.</text>
</comment>
<reference evidence="1" key="2">
    <citation type="submission" date="2020-09" db="EMBL/GenBank/DDBJ databases">
        <authorList>
            <person name="Sun Q."/>
            <person name="Zhou Y."/>
        </authorList>
    </citation>
    <scope>NUCLEOTIDE SEQUENCE</scope>
    <source>
        <strain evidence="1">CGMCC 1.12785</strain>
    </source>
</reference>